<organism evidence="4 5">
    <name type="scientific">Auraticoccus cholistanensis</name>
    <dbReference type="NCBI Taxonomy" id="2656650"/>
    <lineage>
        <taxon>Bacteria</taxon>
        <taxon>Bacillati</taxon>
        <taxon>Actinomycetota</taxon>
        <taxon>Actinomycetes</taxon>
        <taxon>Propionibacteriales</taxon>
        <taxon>Propionibacteriaceae</taxon>
        <taxon>Auraticoccus</taxon>
    </lineage>
</organism>
<dbReference type="InterPro" id="IPR019546">
    <property type="entry name" value="TAT_signal_bac_arc"/>
</dbReference>
<gene>
    <name evidence="4" type="ORF">GC722_08680</name>
</gene>
<protein>
    <submittedName>
        <fullName evidence="4">Extracellular solute-binding protein</fullName>
    </submittedName>
</protein>
<keyword evidence="3" id="KW-0732">Signal</keyword>
<comment type="similarity">
    <text evidence="1">Belongs to the bacterial solute-binding protein 1 family.</text>
</comment>
<dbReference type="PANTHER" id="PTHR30061">
    <property type="entry name" value="MALTOSE-BINDING PERIPLASMIC PROTEIN"/>
    <property type="match status" value="1"/>
</dbReference>
<name>A0A6A9UWQ6_9ACTN</name>
<dbReference type="Pfam" id="PF13416">
    <property type="entry name" value="SBP_bac_8"/>
    <property type="match status" value="1"/>
</dbReference>
<dbReference type="SUPFAM" id="SSF53850">
    <property type="entry name" value="Periplasmic binding protein-like II"/>
    <property type="match status" value="1"/>
</dbReference>
<evidence type="ECO:0000313" key="4">
    <source>
        <dbReference type="EMBL" id="MVA76095.1"/>
    </source>
</evidence>
<reference evidence="4 5" key="1">
    <citation type="submission" date="2019-12" db="EMBL/GenBank/DDBJ databases">
        <title>Auraticoccus cholistani sp. nov., an actinomycete isolated from soil of Cholistan desert.</title>
        <authorList>
            <person name="Cheema M.T."/>
        </authorList>
    </citation>
    <scope>NUCLEOTIDE SEQUENCE [LARGE SCALE GENOMIC DNA]</scope>
    <source>
        <strain evidence="4 5">F435</strain>
    </source>
</reference>
<dbReference type="GO" id="GO:0042956">
    <property type="term" value="P:maltodextrin transmembrane transport"/>
    <property type="evidence" value="ECO:0007669"/>
    <property type="project" value="TreeGrafter"/>
</dbReference>
<comment type="caution">
    <text evidence="4">The sequence shown here is derived from an EMBL/GenBank/DDBJ whole genome shotgun (WGS) entry which is preliminary data.</text>
</comment>
<dbReference type="PANTHER" id="PTHR30061:SF50">
    <property type="entry name" value="MALTOSE_MALTODEXTRIN-BINDING PERIPLASMIC PROTEIN"/>
    <property type="match status" value="1"/>
</dbReference>
<dbReference type="RefSeq" id="WP_156609537.1">
    <property type="nucleotide sequence ID" value="NZ_WPCU01000005.1"/>
</dbReference>
<evidence type="ECO:0000256" key="1">
    <source>
        <dbReference type="ARBA" id="ARBA00008520"/>
    </source>
</evidence>
<dbReference type="PROSITE" id="PS51318">
    <property type="entry name" value="TAT"/>
    <property type="match status" value="1"/>
</dbReference>
<keyword evidence="5" id="KW-1185">Reference proteome</keyword>
<evidence type="ECO:0000256" key="2">
    <source>
        <dbReference type="ARBA" id="ARBA00022448"/>
    </source>
</evidence>
<dbReference type="InterPro" id="IPR006311">
    <property type="entry name" value="TAT_signal"/>
</dbReference>
<proteinExistence type="inferred from homology"/>
<dbReference type="GO" id="GO:0015768">
    <property type="term" value="P:maltose transport"/>
    <property type="evidence" value="ECO:0007669"/>
    <property type="project" value="TreeGrafter"/>
</dbReference>
<dbReference type="InterPro" id="IPR006059">
    <property type="entry name" value="SBP"/>
</dbReference>
<dbReference type="Gene3D" id="3.40.190.10">
    <property type="entry name" value="Periplasmic binding protein-like II"/>
    <property type="match status" value="1"/>
</dbReference>
<dbReference type="AlphaFoldDB" id="A0A6A9UWQ6"/>
<dbReference type="CDD" id="cd14748">
    <property type="entry name" value="PBP2_UgpB"/>
    <property type="match status" value="1"/>
</dbReference>
<dbReference type="GO" id="GO:0055052">
    <property type="term" value="C:ATP-binding cassette (ABC) transporter complex, substrate-binding subunit-containing"/>
    <property type="evidence" value="ECO:0007669"/>
    <property type="project" value="TreeGrafter"/>
</dbReference>
<dbReference type="Proteomes" id="UP000435304">
    <property type="component" value="Unassembled WGS sequence"/>
</dbReference>
<evidence type="ECO:0000313" key="5">
    <source>
        <dbReference type="Proteomes" id="UP000435304"/>
    </source>
</evidence>
<dbReference type="EMBL" id="WPCU01000005">
    <property type="protein sequence ID" value="MVA76095.1"/>
    <property type="molecule type" value="Genomic_DNA"/>
</dbReference>
<keyword evidence="2" id="KW-0813">Transport</keyword>
<sequence>MITTTSRPVLGQRSISRRGLLGGVAAVAAGAGLAACQPGSSARPGQQVAPSGDGGAAGYDGPPVELAFWNGLTGGDGPIMKKMCDNFTKEYPNVKISTTTIAWADYYQKLPAAVSNGKGPDVGMMHADTLATNAARQVVQPLDDVANALGMTEEDFTPIVWQAGMYNGQRYGLPLDLHPAGLYYNKRVMEKVGADPDSPPTNMDEFMNVLDMAKSKGVQGLWVPPGAVANNFGQTMVYQFGGHMVDEAGTTSGYNHPGTVAAMQWVRSLIDEGYSPKNAANDSDTLALQNDKTVFMFNGPWMVTPLKENKKVDWGVTQVPNIGGTLATWSGSHQFVLPVQRSADENKTKAARAFVNWIIQNSLAWADAGMVPARASVREMPEFAEKEEVNIFAQQLDYVRFLPPVPGISDIATEWATATSNIVAGKKGVQEALDEAAQKANRILAENQKKYQR</sequence>
<dbReference type="GO" id="GO:1901982">
    <property type="term" value="F:maltose binding"/>
    <property type="evidence" value="ECO:0007669"/>
    <property type="project" value="TreeGrafter"/>
</dbReference>
<accession>A0A6A9UWQ6</accession>
<dbReference type="NCBIfam" id="TIGR01409">
    <property type="entry name" value="TAT_signal_seq"/>
    <property type="match status" value="1"/>
</dbReference>
<evidence type="ECO:0000256" key="3">
    <source>
        <dbReference type="ARBA" id="ARBA00022729"/>
    </source>
</evidence>